<dbReference type="OrthoDB" id="2220137at2"/>
<dbReference type="Gene3D" id="3.80.10.10">
    <property type="entry name" value="Ribonuclease Inhibitor"/>
    <property type="match status" value="2"/>
</dbReference>
<protein>
    <submittedName>
        <fullName evidence="1">Leucine-rich repeat domain-containing protein</fullName>
    </submittedName>
</protein>
<name>A0A4V1QVD4_9FIRM</name>
<dbReference type="RefSeq" id="WP_129225807.1">
    <property type="nucleotide sequence ID" value="NZ_SDOZ01000002.1"/>
</dbReference>
<organism evidence="1 2">
    <name type="scientific">Candidatus Borkfalkia ceftriaxoniphila</name>
    <dbReference type="NCBI Taxonomy" id="2508949"/>
    <lineage>
        <taxon>Bacteria</taxon>
        <taxon>Bacillati</taxon>
        <taxon>Bacillota</taxon>
        <taxon>Clostridia</taxon>
        <taxon>Christensenellales</taxon>
        <taxon>Christensenellaceae</taxon>
        <taxon>Candidatus Borkfalkia</taxon>
    </lineage>
</organism>
<dbReference type="InterPro" id="IPR032675">
    <property type="entry name" value="LRR_dom_sf"/>
</dbReference>
<dbReference type="PANTHER" id="PTHR45661:SF3">
    <property type="entry name" value="IG-LIKE DOMAIN-CONTAINING PROTEIN"/>
    <property type="match status" value="1"/>
</dbReference>
<dbReference type="InterPro" id="IPR026906">
    <property type="entry name" value="LRR_5"/>
</dbReference>
<evidence type="ECO:0000313" key="1">
    <source>
        <dbReference type="EMBL" id="RXZ62266.1"/>
    </source>
</evidence>
<dbReference type="PROSITE" id="PS51257">
    <property type="entry name" value="PROKAR_LIPOPROTEIN"/>
    <property type="match status" value="1"/>
</dbReference>
<reference evidence="1 2" key="1">
    <citation type="journal article" date="2019" name="Gut">
        <title>Antibiotics-induced monodominance of a novel gut bacterial order.</title>
        <authorList>
            <person name="Hildebrand F."/>
            <person name="Moitinho-Silva L."/>
            <person name="Blasche S."/>
            <person name="Jahn M.T."/>
            <person name="Gossmann T.I."/>
            <person name="Heuerta-Cepas J."/>
            <person name="Hercog R."/>
            <person name="Luetge M."/>
            <person name="Bahram M."/>
            <person name="Pryszlak A."/>
            <person name="Alves R.J."/>
            <person name="Waszak S.M."/>
            <person name="Zhu A."/>
            <person name="Ye L."/>
            <person name="Costea P.I."/>
            <person name="Aalvink S."/>
            <person name="Belzer C."/>
            <person name="Forslund S.K."/>
            <person name="Sunagawa S."/>
            <person name="Hentschel U."/>
            <person name="Merten C."/>
            <person name="Patil K.R."/>
            <person name="Benes V."/>
            <person name="Bork P."/>
        </authorList>
    </citation>
    <scope>NUCLEOTIDE SEQUENCE [LARGE SCALE GENOMIC DNA]</scope>
    <source>
        <strain evidence="1 2">HDS1380</strain>
    </source>
</reference>
<dbReference type="InterPro" id="IPR053139">
    <property type="entry name" value="Surface_bspA-like"/>
</dbReference>
<keyword evidence="2" id="KW-1185">Reference proteome</keyword>
<dbReference type="AlphaFoldDB" id="A0A4V1QVD4"/>
<dbReference type="Proteomes" id="UP000291269">
    <property type="component" value="Unassembled WGS sequence"/>
</dbReference>
<dbReference type="Pfam" id="PF13306">
    <property type="entry name" value="LRR_5"/>
    <property type="match status" value="3"/>
</dbReference>
<proteinExistence type="predicted"/>
<accession>A0A4V1QVD4</accession>
<evidence type="ECO:0000313" key="2">
    <source>
        <dbReference type="Proteomes" id="UP000291269"/>
    </source>
</evidence>
<dbReference type="EMBL" id="SDOZ01000002">
    <property type="protein sequence ID" value="RXZ62266.1"/>
    <property type="molecule type" value="Genomic_DNA"/>
</dbReference>
<dbReference type="PANTHER" id="PTHR45661">
    <property type="entry name" value="SURFACE ANTIGEN"/>
    <property type="match status" value="1"/>
</dbReference>
<sequence>MKGVIHKILITLLAVSALVCVALGIVACQRQIKDSVTVTLISETLEKKEVEAKPGDPLPVLSVEDRDFEGYWTDSGYQVRYENDVVPDKNVTLYYKLNLQYYNLVLDYGTSGQLHFQLRRGVNEKLPDIAPMGSLAVGFSKTEDGEADFLLGDTVKNLAEKGGTATLYARYEVKDAGDYTIENGTVVAYNGKSTSLTLPLGATKIAAGVFTNNKNSEKVTSLIVPATYKEIACGAFEGLTALESLTVPFIGGSRTANRFLAYTFGAKKYDENTYSFAGYTDGSSLYMGDQHFENQVLPLSLKTVRVTEKTKEFAEGAFYSAYALENVVLDYPEALDKVGKSAFENCISFGYNAALSIAVSPAWLRYVSTIGEAAFKSYTGNTESSVKVIYPYGEQLPSYTATLITYAYPFNSLKTIPKLDNIVSVGNEAFYFAAALDSLEFGNKLKTIGERSFAYTLSVSGLKFPDSLESIGNFAFALNGALNIEFGTGITYIGVMAFEECSNLSEVVFKGTQVPELDGKQCFSNTLTDNGSDGYNIGFDSFRIYVPTAAAEEYLLDPDWAEYTSYIYTATGSRAPAYWSKDGSSWDAKFEFTDGSIVFVTDPEQKFISEIDYLNFGEMTYGATCGTYYPMMYEFIDAETYAKKALGKNAGTHAKELYENQTLLHLWHPELVSYDGTVLDDLYFMISDLPYGYEGSRVALPVLEKTGYKNADFGSATAEGSYVIGTNAYGVPQLNKVMRDGAFYYLDAIPDPAGTFYSRMTDDDISYTFTYFDKDYKVIDEKVFVRYNDVTASWSSPIYPKSEDYMTLQTNAYYNNSNELYLDGRGGAIVSIENGKVKYNCSVIEDSQKKFGEEGYTVRLVQFKSDGTAVSGLDGSAVFRDYMNGNYSCIDLTVGEFSYTILNVTYDSGWYRYTYDYVSSVKIHMPEYSTDVNDDFWRYTRLSTVEVLGNISIYIVSFDEKETIAAAYYREYDEVNNMISFGTVEYGAGAEFSITDSDGNTRTAQTKDNRGSFKIGEKNYIRYDDSEDMTLVLTENFYGTLLYYYTVKTDGYGNMYILDEHDDDICDMYVGTYDDYNGFVSNGASYYELMFSGVKVDKKGEPVSDETVNMWILYDFGTLSAWSDEDSDAQWYGQIASIYTDHEETVVSAYDDFGYKLFDLTVDIYGNTEYVQYSYVLDIKGNVTYKALEKGDVEYFISVTNATGDVLYFIAFDSNGNAMYSIRREEGSDQFVIVRDGGQFIESGVRRYVVVETEDLKKLSEDGASFGKL</sequence>
<comment type="caution">
    <text evidence="1">The sequence shown here is derived from an EMBL/GenBank/DDBJ whole genome shotgun (WGS) entry which is preliminary data.</text>
</comment>
<gene>
    <name evidence="1" type="ORF">ESZ91_07690</name>
</gene>